<dbReference type="PANTHER" id="PTHR47505:SF1">
    <property type="entry name" value="DNA UTILIZATION PROTEIN YHGH"/>
    <property type="match status" value="1"/>
</dbReference>
<sequence>MTTTETLLSIIFPPVCIMCGNLGDNLCNKCKLKLKIIDFPLCLKCDNLCIKGIPHKICKTEYSPDIFLSPFEYNKASKNIILKAKYGPKSYTILKMLIYHECSIQIIKQFSMVDLIVPAPSSSNLLSTRIINHSEYIADEIHNILNKPVYNVLQKARNSKSQKSLSGDLRRKYLAGRIKLKDKKMILKKKKVLLVDDVATTGTTIAEASKVLKLAGASNVYCYTLTKDVLHNV</sequence>
<evidence type="ECO:0000256" key="1">
    <source>
        <dbReference type="ARBA" id="ARBA00008007"/>
    </source>
</evidence>
<evidence type="ECO:0000259" key="3">
    <source>
        <dbReference type="Pfam" id="PF18912"/>
    </source>
</evidence>
<evidence type="ECO:0000313" key="4">
    <source>
        <dbReference type="EMBL" id="PJA41459.1"/>
    </source>
</evidence>
<dbReference type="InterPro" id="IPR051910">
    <property type="entry name" value="ComF/GntX_DNA_util-trans"/>
</dbReference>
<feature type="domain" description="Double zinc ribbon" evidence="3">
    <location>
        <begin position="7"/>
        <end position="47"/>
    </location>
</feature>
<dbReference type="SUPFAM" id="SSF53271">
    <property type="entry name" value="PRTase-like"/>
    <property type="match status" value="1"/>
</dbReference>
<dbReference type="Pfam" id="PF00156">
    <property type="entry name" value="Pribosyltran"/>
    <property type="match status" value="1"/>
</dbReference>
<dbReference type="InterPro" id="IPR044005">
    <property type="entry name" value="DZR_2"/>
</dbReference>
<proteinExistence type="inferred from homology"/>
<dbReference type="Pfam" id="PF18912">
    <property type="entry name" value="DZR_2"/>
    <property type="match status" value="1"/>
</dbReference>
<dbReference type="AlphaFoldDB" id="A0A2M7X5R4"/>
<feature type="domain" description="Phosphoribosyltransferase" evidence="2">
    <location>
        <begin position="134"/>
        <end position="226"/>
    </location>
</feature>
<dbReference type="PANTHER" id="PTHR47505">
    <property type="entry name" value="DNA UTILIZATION PROTEIN YHGH"/>
    <property type="match status" value="1"/>
</dbReference>
<reference evidence="5" key="1">
    <citation type="submission" date="2017-09" db="EMBL/GenBank/DDBJ databases">
        <title>Depth-based differentiation of microbial function through sediment-hosted aquifers and enrichment of novel symbionts in the deep terrestrial subsurface.</title>
        <authorList>
            <person name="Probst A.J."/>
            <person name="Ladd B."/>
            <person name="Jarett J.K."/>
            <person name="Geller-Mcgrath D.E."/>
            <person name="Sieber C.M.K."/>
            <person name="Emerson J.B."/>
            <person name="Anantharaman K."/>
            <person name="Thomas B.C."/>
            <person name="Malmstrom R."/>
            <person name="Stieglmeier M."/>
            <person name="Klingl A."/>
            <person name="Woyke T."/>
            <person name="Ryan C.M."/>
            <person name="Banfield J.F."/>
        </authorList>
    </citation>
    <scope>NUCLEOTIDE SEQUENCE [LARGE SCALE GENOMIC DNA]</scope>
</reference>
<evidence type="ECO:0000313" key="5">
    <source>
        <dbReference type="Proteomes" id="UP000230683"/>
    </source>
</evidence>
<protein>
    <submittedName>
        <fullName evidence="4">Uncharacterized protein</fullName>
    </submittedName>
</protein>
<dbReference type="EMBL" id="PFWY01000005">
    <property type="protein sequence ID" value="PJA41459.1"/>
    <property type="molecule type" value="Genomic_DNA"/>
</dbReference>
<dbReference type="Proteomes" id="UP000230683">
    <property type="component" value="Unassembled WGS sequence"/>
</dbReference>
<accession>A0A2M7X5R4</accession>
<gene>
    <name evidence="4" type="ORF">CO178_00100</name>
</gene>
<dbReference type="InterPro" id="IPR000836">
    <property type="entry name" value="PRTase_dom"/>
</dbReference>
<organism evidence="4 5">
    <name type="scientific">candidate division WWE3 bacterium CG_4_9_14_3_um_filter_34_6</name>
    <dbReference type="NCBI Taxonomy" id="1975079"/>
    <lineage>
        <taxon>Bacteria</taxon>
        <taxon>Katanobacteria</taxon>
    </lineage>
</organism>
<evidence type="ECO:0000259" key="2">
    <source>
        <dbReference type="Pfam" id="PF00156"/>
    </source>
</evidence>
<dbReference type="Gene3D" id="3.40.50.2020">
    <property type="match status" value="1"/>
</dbReference>
<comment type="similarity">
    <text evidence="1">Belongs to the ComF/GntX family.</text>
</comment>
<name>A0A2M7X5R4_UNCKA</name>
<comment type="caution">
    <text evidence="4">The sequence shown here is derived from an EMBL/GenBank/DDBJ whole genome shotgun (WGS) entry which is preliminary data.</text>
</comment>
<dbReference type="InterPro" id="IPR029057">
    <property type="entry name" value="PRTase-like"/>
</dbReference>